<dbReference type="EC" id="2.7.13.3" evidence="2"/>
<keyword evidence="14" id="KW-1185">Reference proteome</keyword>
<keyword evidence="6 13" id="KW-0418">Kinase</keyword>
<feature type="transmembrane region" description="Helical" evidence="9">
    <location>
        <begin position="98"/>
        <end position="115"/>
    </location>
</feature>
<evidence type="ECO:0000256" key="5">
    <source>
        <dbReference type="ARBA" id="ARBA00022741"/>
    </source>
</evidence>
<organism evidence="13 14">
    <name type="scientific">Plantactinospora solaniradicis</name>
    <dbReference type="NCBI Taxonomy" id="1723736"/>
    <lineage>
        <taxon>Bacteria</taxon>
        <taxon>Bacillati</taxon>
        <taxon>Actinomycetota</taxon>
        <taxon>Actinomycetes</taxon>
        <taxon>Micromonosporales</taxon>
        <taxon>Micromonosporaceae</taxon>
        <taxon>Plantactinospora</taxon>
    </lineage>
</organism>
<dbReference type="Gene3D" id="3.30.565.10">
    <property type="entry name" value="Histidine kinase-like ATPase, C-terminal domain"/>
    <property type="match status" value="1"/>
</dbReference>
<evidence type="ECO:0000259" key="10">
    <source>
        <dbReference type="Pfam" id="PF02518"/>
    </source>
</evidence>
<evidence type="ECO:0000256" key="1">
    <source>
        <dbReference type="ARBA" id="ARBA00000085"/>
    </source>
</evidence>
<dbReference type="PANTHER" id="PTHR24421:SF10">
    <property type="entry name" value="NITRATE_NITRITE SENSOR PROTEIN NARQ"/>
    <property type="match status" value="1"/>
</dbReference>
<proteinExistence type="predicted"/>
<dbReference type="InterPro" id="IPR036890">
    <property type="entry name" value="HATPase_C_sf"/>
</dbReference>
<dbReference type="SUPFAM" id="SSF55874">
    <property type="entry name" value="ATPase domain of HSP90 chaperone/DNA topoisomerase II/histidine kinase"/>
    <property type="match status" value="1"/>
</dbReference>
<dbReference type="EMBL" id="JBHSPR010000001">
    <property type="protein sequence ID" value="MFC6015586.1"/>
    <property type="molecule type" value="Genomic_DNA"/>
</dbReference>
<gene>
    <name evidence="13" type="ORF">ACFP2T_05175</name>
</gene>
<feature type="domain" description="DUF7134" evidence="12">
    <location>
        <begin position="5"/>
        <end position="120"/>
    </location>
</feature>
<protein>
    <recommendedName>
        <fullName evidence="2">histidine kinase</fullName>
        <ecNumber evidence="2">2.7.13.3</ecNumber>
    </recommendedName>
</protein>
<evidence type="ECO:0000256" key="4">
    <source>
        <dbReference type="ARBA" id="ARBA00022679"/>
    </source>
</evidence>
<sequence length="374" mass="39647">MARWSIDGVAAVAVAVGVIAGSQFGPRAGGQSSLDLAGYALLVAGSLPLVWRRRRPLLVAALTAIACVAYHGLLYPGIFAATPVLLAVYTLISLGHRLEGIVTAIGYATGFYLAIGAARADFEIHDGLLWQIGFLTAVGVIGQMVATHRAYLRAVEQRAVQAERTRDEAALRRAGEERLWIAQELHDTLTHSIAVINVQVGVAVHLLDKNPEQAHSALTAIKETGQEAMRELRATLGVLRQADPDGATAGLAKLPRLLARAEAAGLPVTVDVRGDVSPLTAEADRAAYRIVQEALTNVLRHVGHAAVTVTREYRRDTVTLRVDNDGAPLQAEPRHGMGLIGMRERAVAAGGSLTTGPRLGGGFRVEAELPLGRP</sequence>
<keyword evidence="9" id="KW-0812">Transmembrane</keyword>
<dbReference type="Gene3D" id="1.20.5.1930">
    <property type="match status" value="1"/>
</dbReference>
<feature type="domain" description="Histidine kinase/HSP90-like ATPase" evidence="10">
    <location>
        <begin position="285"/>
        <end position="372"/>
    </location>
</feature>
<evidence type="ECO:0000259" key="11">
    <source>
        <dbReference type="Pfam" id="PF07730"/>
    </source>
</evidence>
<evidence type="ECO:0000256" key="7">
    <source>
        <dbReference type="ARBA" id="ARBA00022840"/>
    </source>
</evidence>
<comment type="catalytic activity">
    <reaction evidence="1">
        <text>ATP + protein L-histidine = ADP + protein N-phospho-L-histidine.</text>
        <dbReference type="EC" id="2.7.13.3"/>
    </reaction>
</comment>
<dbReference type="Pfam" id="PF02518">
    <property type="entry name" value="HATPase_c"/>
    <property type="match status" value="1"/>
</dbReference>
<comment type="caution">
    <text evidence="13">The sequence shown here is derived from an EMBL/GenBank/DDBJ whole genome shotgun (WGS) entry which is preliminary data.</text>
</comment>
<dbReference type="GO" id="GO:0016301">
    <property type="term" value="F:kinase activity"/>
    <property type="evidence" value="ECO:0007669"/>
    <property type="project" value="UniProtKB-KW"/>
</dbReference>
<evidence type="ECO:0000256" key="2">
    <source>
        <dbReference type="ARBA" id="ARBA00012438"/>
    </source>
</evidence>
<feature type="transmembrane region" description="Helical" evidence="9">
    <location>
        <begin position="127"/>
        <end position="146"/>
    </location>
</feature>
<dbReference type="PANTHER" id="PTHR24421">
    <property type="entry name" value="NITRATE/NITRITE SENSOR PROTEIN NARX-RELATED"/>
    <property type="match status" value="1"/>
</dbReference>
<dbReference type="CDD" id="cd16917">
    <property type="entry name" value="HATPase_UhpB-NarQ-NarX-like"/>
    <property type="match status" value="1"/>
</dbReference>
<evidence type="ECO:0000259" key="12">
    <source>
        <dbReference type="Pfam" id="PF23539"/>
    </source>
</evidence>
<keyword evidence="3" id="KW-0597">Phosphoprotein</keyword>
<dbReference type="InterPro" id="IPR011712">
    <property type="entry name" value="Sig_transdc_His_kin_sub3_dim/P"/>
</dbReference>
<keyword evidence="7" id="KW-0067">ATP-binding</keyword>
<feature type="transmembrane region" description="Helical" evidence="9">
    <location>
        <begin position="36"/>
        <end position="52"/>
    </location>
</feature>
<dbReference type="RefSeq" id="WP_377417728.1">
    <property type="nucleotide sequence ID" value="NZ_JBHSPR010000001.1"/>
</dbReference>
<dbReference type="InterPro" id="IPR050482">
    <property type="entry name" value="Sensor_HK_TwoCompSys"/>
</dbReference>
<keyword evidence="8" id="KW-0902">Two-component regulatory system</keyword>
<evidence type="ECO:0000256" key="3">
    <source>
        <dbReference type="ARBA" id="ARBA00022553"/>
    </source>
</evidence>
<evidence type="ECO:0000256" key="9">
    <source>
        <dbReference type="SAM" id="Phobius"/>
    </source>
</evidence>
<keyword evidence="9" id="KW-0472">Membrane</keyword>
<accession>A0ABW1K2V9</accession>
<name>A0ABW1K2V9_9ACTN</name>
<reference evidence="14" key="1">
    <citation type="journal article" date="2019" name="Int. J. Syst. Evol. Microbiol.">
        <title>The Global Catalogue of Microorganisms (GCM) 10K type strain sequencing project: providing services to taxonomists for standard genome sequencing and annotation.</title>
        <authorList>
            <consortium name="The Broad Institute Genomics Platform"/>
            <consortium name="The Broad Institute Genome Sequencing Center for Infectious Disease"/>
            <person name="Wu L."/>
            <person name="Ma J."/>
        </authorList>
    </citation>
    <scope>NUCLEOTIDE SEQUENCE [LARGE SCALE GENOMIC DNA]</scope>
    <source>
        <strain evidence="14">ZS-35-S2</strain>
    </source>
</reference>
<dbReference type="Pfam" id="PF23539">
    <property type="entry name" value="DUF7134"/>
    <property type="match status" value="1"/>
</dbReference>
<evidence type="ECO:0000256" key="6">
    <source>
        <dbReference type="ARBA" id="ARBA00022777"/>
    </source>
</evidence>
<feature type="transmembrane region" description="Helical" evidence="9">
    <location>
        <begin position="59"/>
        <end position="92"/>
    </location>
</feature>
<evidence type="ECO:0000313" key="13">
    <source>
        <dbReference type="EMBL" id="MFC6015586.1"/>
    </source>
</evidence>
<evidence type="ECO:0000256" key="8">
    <source>
        <dbReference type="ARBA" id="ARBA00023012"/>
    </source>
</evidence>
<dbReference type="Proteomes" id="UP001596203">
    <property type="component" value="Unassembled WGS sequence"/>
</dbReference>
<keyword evidence="9" id="KW-1133">Transmembrane helix</keyword>
<dbReference type="InterPro" id="IPR003594">
    <property type="entry name" value="HATPase_dom"/>
</dbReference>
<feature type="domain" description="Signal transduction histidine kinase subgroup 3 dimerisation and phosphoacceptor" evidence="11">
    <location>
        <begin position="177"/>
        <end position="242"/>
    </location>
</feature>
<dbReference type="Pfam" id="PF07730">
    <property type="entry name" value="HisKA_3"/>
    <property type="match status" value="1"/>
</dbReference>
<evidence type="ECO:0000313" key="14">
    <source>
        <dbReference type="Proteomes" id="UP001596203"/>
    </source>
</evidence>
<keyword evidence="5" id="KW-0547">Nucleotide-binding</keyword>
<dbReference type="InterPro" id="IPR055558">
    <property type="entry name" value="DUF7134"/>
</dbReference>
<keyword evidence="4" id="KW-0808">Transferase</keyword>